<dbReference type="InterPro" id="IPR017972">
    <property type="entry name" value="Cyt_P450_CS"/>
</dbReference>
<dbReference type="PANTHER" id="PTHR37544:SF3">
    <property type="entry name" value="SPRAY"/>
    <property type="match status" value="1"/>
</dbReference>
<keyword evidence="2 3" id="KW-0408">Iron</keyword>
<dbReference type="GO" id="GO:0016705">
    <property type="term" value="F:oxidoreductase activity, acting on paired donors, with incorporation or reduction of molecular oxygen"/>
    <property type="evidence" value="ECO:0007669"/>
    <property type="project" value="InterPro"/>
</dbReference>
<dbReference type="Pfam" id="PF00067">
    <property type="entry name" value="p450"/>
    <property type="match status" value="1"/>
</dbReference>
<evidence type="ECO:0000256" key="5">
    <source>
        <dbReference type="SAM" id="Phobius"/>
    </source>
</evidence>
<feature type="transmembrane region" description="Helical" evidence="5">
    <location>
        <begin position="949"/>
        <end position="973"/>
    </location>
</feature>
<dbReference type="InterPro" id="IPR002401">
    <property type="entry name" value="Cyt_P450_E_grp-I"/>
</dbReference>
<dbReference type="InterPro" id="IPR001128">
    <property type="entry name" value="Cyt_P450"/>
</dbReference>
<feature type="transmembrane region" description="Helical" evidence="5">
    <location>
        <begin position="881"/>
        <end position="899"/>
    </location>
</feature>
<feature type="compositionally biased region" description="Polar residues" evidence="4">
    <location>
        <begin position="552"/>
        <end position="563"/>
    </location>
</feature>
<proteinExistence type="predicted"/>
<feature type="transmembrane region" description="Helical" evidence="5">
    <location>
        <begin position="1257"/>
        <end position="1280"/>
    </location>
</feature>
<organism evidence="6 7">
    <name type="scientific">Curvularia clavata</name>
    <dbReference type="NCBI Taxonomy" id="95742"/>
    <lineage>
        <taxon>Eukaryota</taxon>
        <taxon>Fungi</taxon>
        <taxon>Dikarya</taxon>
        <taxon>Ascomycota</taxon>
        <taxon>Pezizomycotina</taxon>
        <taxon>Dothideomycetes</taxon>
        <taxon>Pleosporomycetidae</taxon>
        <taxon>Pleosporales</taxon>
        <taxon>Pleosporineae</taxon>
        <taxon>Pleosporaceae</taxon>
        <taxon>Curvularia</taxon>
    </lineage>
</organism>
<dbReference type="Proteomes" id="UP001056012">
    <property type="component" value="Chromosome 1"/>
</dbReference>
<feature type="transmembrane region" description="Helical" evidence="5">
    <location>
        <begin position="1195"/>
        <end position="1217"/>
    </location>
</feature>
<feature type="binding site" description="axial binding residue" evidence="3">
    <location>
        <position position="401"/>
    </location>
    <ligand>
        <name>heme</name>
        <dbReference type="ChEBI" id="CHEBI:30413"/>
    </ligand>
    <ligandPart>
        <name>Fe</name>
        <dbReference type="ChEBI" id="CHEBI:18248"/>
    </ligandPart>
</feature>
<keyword evidence="7" id="KW-1185">Reference proteome</keyword>
<feature type="transmembrane region" description="Helical" evidence="5">
    <location>
        <begin position="1102"/>
        <end position="1119"/>
    </location>
</feature>
<dbReference type="GO" id="GO:0020037">
    <property type="term" value="F:heme binding"/>
    <property type="evidence" value="ECO:0007669"/>
    <property type="project" value="InterPro"/>
</dbReference>
<dbReference type="Pfam" id="PF11915">
    <property type="entry name" value="DUF3433"/>
    <property type="match status" value="2"/>
</dbReference>
<feature type="transmembrane region" description="Helical" evidence="5">
    <location>
        <begin position="993"/>
        <end position="1015"/>
    </location>
</feature>
<feature type="compositionally biased region" description="Polar residues" evidence="4">
    <location>
        <begin position="528"/>
        <end position="544"/>
    </location>
</feature>
<dbReference type="OrthoDB" id="3248909at2759"/>
<comment type="cofactor">
    <cofactor evidence="3">
        <name>heme</name>
        <dbReference type="ChEBI" id="CHEBI:30413"/>
    </cofactor>
</comment>
<dbReference type="PROSITE" id="PS00086">
    <property type="entry name" value="CYTOCHROME_P450"/>
    <property type="match status" value="1"/>
</dbReference>
<evidence type="ECO:0000313" key="6">
    <source>
        <dbReference type="EMBL" id="USP73938.1"/>
    </source>
</evidence>
<dbReference type="InterPro" id="IPR036396">
    <property type="entry name" value="Cyt_P450_sf"/>
</dbReference>
<keyword evidence="5" id="KW-0812">Transmembrane</keyword>
<dbReference type="EMBL" id="CP089274">
    <property type="protein sequence ID" value="USP73938.1"/>
    <property type="molecule type" value="Genomic_DNA"/>
</dbReference>
<keyword evidence="5" id="KW-0472">Membrane</keyword>
<accession>A0A9Q8Z4S7</accession>
<feature type="transmembrane region" description="Helical" evidence="5">
    <location>
        <begin position="1131"/>
        <end position="1147"/>
    </location>
</feature>
<evidence type="ECO:0000256" key="2">
    <source>
        <dbReference type="ARBA" id="ARBA00023004"/>
    </source>
</evidence>
<dbReference type="GO" id="GO:0005506">
    <property type="term" value="F:iron ion binding"/>
    <property type="evidence" value="ECO:0007669"/>
    <property type="project" value="InterPro"/>
</dbReference>
<keyword evidence="3" id="KW-0349">Heme</keyword>
<evidence type="ECO:0000313" key="7">
    <source>
        <dbReference type="Proteomes" id="UP001056012"/>
    </source>
</evidence>
<dbReference type="GO" id="GO:0004497">
    <property type="term" value="F:monooxygenase activity"/>
    <property type="evidence" value="ECO:0007669"/>
    <property type="project" value="InterPro"/>
</dbReference>
<dbReference type="PRINTS" id="PR00463">
    <property type="entry name" value="EP450I"/>
</dbReference>
<evidence type="ECO:0000256" key="1">
    <source>
        <dbReference type="ARBA" id="ARBA00022723"/>
    </source>
</evidence>
<name>A0A9Q8Z4S7_CURCL</name>
<evidence type="ECO:0000256" key="3">
    <source>
        <dbReference type="PIRSR" id="PIRSR602401-1"/>
    </source>
</evidence>
<evidence type="ECO:0000256" key="4">
    <source>
        <dbReference type="SAM" id="MobiDB-lite"/>
    </source>
</evidence>
<dbReference type="CDD" id="cd11061">
    <property type="entry name" value="CYP67-like"/>
    <property type="match status" value="1"/>
</dbReference>
<dbReference type="Gene3D" id="1.10.630.10">
    <property type="entry name" value="Cytochrome P450"/>
    <property type="match status" value="1"/>
</dbReference>
<feature type="region of interest" description="Disordered" evidence="4">
    <location>
        <begin position="504"/>
        <end position="566"/>
    </location>
</feature>
<dbReference type="InterPro" id="IPR021840">
    <property type="entry name" value="DUF3433"/>
</dbReference>
<keyword evidence="1 3" id="KW-0479">Metal-binding</keyword>
<keyword evidence="5" id="KW-1133">Transmembrane helix</keyword>
<dbReference type="VEuPathDB" id="FungiDB:yc1106_01212"/>
<sequence>MPPGPEFRYRPDSVVLNTPSAFKKIFGPKGNVKKSDYYRVWPRNVHSINTWSSTTIDVHARKRRVLNYAFSEAALRDAEVFLHSNMDRWLELIGQQATKDGEWTTPINMCDWINWLVFDILGDLCFGKNFKMKEPESDLRHIPEVMATYLEIIHSIAFSPFADIWLWLKPRGLDWLLSVATPPAVQRWQDFVNQCLANRSRDEQELEKNPKPESEVRRDFFHWLFKAVDPETGERGYDLNELYAECELLTIAGSDTTSVVMSAAFFYLARQPEVQAKLAQEIRSTFASYDDIRSGSKITSCKYMTAFLQEAMRMTPPLAAEPSRQVLPGGTSVDNHYFPAGVHLSTGMYCLSYNENVYPEPFKFRPERWIVDESGKEGSSAESVALAETGFCAFSFGTRGCVGKNLAWLEMRLVLAKTLWMYEVQRVPGNNLGGGDPKAQPGRQVEDQYQLYDMFVANRKGPVVALTLPKTLITAMSDVPTVLQVGSPVINRGQSEYAVPSALRVGSPITREPPPAQARPPLTRRTDSGSSNRISQLFPSTPSLVSPLGSPGNASEASRQSFPSPLVPGPGTLYYIPSAPAPPTPKPSTFTEETAYNPIASIFTPESTLPPLDKSNGRTRKVLDRLALLNRGSFRGGRYNRLDNEEAVTSKGKLKGVEECDEPVGYDLSSLGGLPTKTHEAQRIESGKTGASARAQELDEATHVAEFESLEAQLGAGMTSIFHKPFTHTPAGPVPGYFPGHRRILSADDAAEEQAKEAQVEAEKTGQVVAVSAEVPIDISDFAGFARDFESMRSLTAEAGLIRKGAETSYFFPEDPQMPNWRPATMSQWWLLMLVVIALSLAGIQEYLCQRSMSAVRQDPKNGGLTSFEGVAAMDPSIYFAWKYAPIMIFVFYGVLWQMSDFEVKRLEPFYQLSKKTGATAGESLNMDYLTFMSWLVPLRALRHKQYAVIYSSLGTLIASSLVPVLQSSSLYMHPSKLNRNVTGLKSIRVQPIWSRAVSACLVAVACCGGALMYAMRRKSGLQSDPKGIAGIAAMATKSHILADFKGLDCAPLEQIHKKLRNRRYILHKSSLWQGEYIKDSKEKIHEHGSDPRPLMLRYRSGIPFISFLIAFTIAVPVFTFVDDLSIFKENFPWIMTGLATVIRILWNTMNCDIRMLQPFYLLSLRHAPAKTLTLDYAGTNPFWLPIKAFLNRHYLVMFVAFGSVLAEICTVCVSSISVDGRKFIPGNGGKNTDDDHDGNANDATDRYNTDQTFRSFWTSFTLAMIILLYLIAIALIAYAKRSHKFMPRQIGTMASVLAYIHQSKMLVSFVDTEKFNSNKMTRHLEKTGKTYALGWFRGRDGEDHLGIDEEEIHSAYVYGKDWTEGRLRPGRDTEWEHY</sequence>
<dbReference type="PANTHER" id="PTHR37544">
    <property type="entry name" value="SPRAY-RELATED"/>
    <property type="match status" value="1"/>
</dbReference>
<reference evidence="6" key="1">
    <citation type="submission" date="2021-12" db="EMBL/GenBank/DDBJ databases">
        <title>Curvularia clavata genome.</title>
        <authorList>
            <person name="Cao Y."/>
        </authorList>
    </citation>
    <scope>NUCLEOTIDE SEQUENCE</scope>
    <source>
        <strain evidence="6">Yc1106</strain>
    </source>
</reference>
<dbReference type="PRINTS" id="PR00385">
    <property type="entry name" value="P450"/>
</dbReference>
<gene>
    <name evidence="6" type="ORF">yc1106_01212</name>
</gene>
<protein>
    <submittedName>
        <fullName evidence="6">CypX, Cytochrome P450</fullName>
    </submittedName>
</protein>
<dbReference type="SUPFAM" id="SSF48264">
    <property type="entry name" value="Cytochrome P450"/>
    <property type="match status" value="1"/>
</dbReference>